<evidence type="ECO:0000313" key="4">
    <source>
        <dbReference type="Proteomes" id="UP001152561"/>
    </source>
</evidence>
<dbReference type="EMBL" id="JAJAGQ010000009">
    <property type="protein sequence ID" value="KAJ8552999.1"/>
    <property type="molecule type" value="Genomic_DNA"/>
</dbReference>
<dbReference type="PANTHER" id="PTHR48449:SF1">
    <property type="entry name" value="DUF1985 DOMAIN-CONTAINING PROTEIN"/>
    <property type="match status" value="1"/>
</dbReference>
<feature type="region of interest" description="Disordered" evidence="1">
    <location>
        <begin position="609"/>
        <end position="641"/>
    </location>
</feature>
<comment type="caution">
    <text evidence="3">The sequence shown here is derived from an EMBL/GenBank/DDBJ whole genome shotgun (WGS) entry which is preliminary data.</text>
</comment>
<dbReference type="PANTHER" id="PTHR48449">
    <property type="entry name" value="DUF1985 DOMAIN-CONTAINING PROTEIN"/>
    <property type="match status" value="1"/>
</dbReference>
<protein>
    <recommendedName>
        <fullName evidence="2">DUF1985 domain-containing protein</fullName>
    </recommendedName>
</protein>
<feature type="compositionally biased region" description="Basic and acidic residues" evidence="1">
    <location>
        <begin position="480"/>
        <end position="496"/>
    </location>
</feature>
<dbReference type="AlphaFoldDB" id="A0A9Q1REY2"/>
<name>A0A9Q1REY2_9SOLA</name>
<dbReference type="Proteomes" id="UP001152561">
    <property type="component" value="Unassembled WGS sequence"/>
</dbReference>
<feature type="region of interest" description="Disordered" evidence="1">
    <location>
        <begin position="480"/>
        <end position="583"/>
    </location>
</feature>
<feature type="domain" description="DUF1985" evidence="2">
    <location>
        <begin position="149"/>
        <end position="283"/>
    </location>
</feature>
<evidence type="ECO:0000256" key="1">
    <source>
        <dbReference type="SAM" id="MobiDB-lite"/>
    </source>
</evidence>
<reference evidence="4" key="1">
    <citation type="journal article" date="2023" name="Proc. Natl. Acad. Sci. U.S.A.">
        <title>Genomic and structural basis for evolution of tropane alkaloid biosynthesis.</title>
        <authorList>
            <person name="Wanga Y.-J."/>
            <person name="Taina T."/>
            <person name="Yua J.-Y."/>
            <person name="Lia J."/>
            <person name="Xua B."/>
            <person name="Chenc J."/>
            <person name="D'Auriad J.C."/>
            <person name="Huanga J.-P."/>
            <person name="Huanga S.-X."/>
        </authorList>
    </citation>
    <scope>NUCLEOTIDE SEQUENCE [LARGE SCALE GENOMIC DNA]</scope>
    <source>
        <strain evidence="4">cv. KIB-2019</strain>
    </source>
</reference>
<organism evidence="3 4">
    <name type="scientific">Anisodus acutangulus</name>
    <dbReference type="NCBI Taxonomy" id="402998"/>
    <lineage>
        <taxon>Eukaryota</taxon>
        <taxon>Viridiplantae</taxon>
        <taxon>Streptophyta</taxon>
        <taxon>Embryophyta</taxon>
        <taxon>Tracheophyta</taxon>
        <taxon>Spermatophyta</taxon>
        <taxon>Magnoliopsida</taxon>
        <taxon>eudicotyledons</taxon>
        <taxon>Gunneridae</taxon>
        <taxon>Pentapetalae</taxon>
        <taxon>asterids</taxon>
        <taxon>lamiids</taxon>
        <taxon>Solanales</taxon>
        <taxon>Solanaceae</taxon>
        <taxon>Solanoideae</taxon>
        <taxon>Hyoscyameae</taxon>
        <taxon>Anisodus</taxon>
    </lineage>
</organism>
<gene>
    <name evidence="3" type="ORF">K7X08_020392</name>
</gene>
<dbReference type="InterPro" id="IPR015410">
    <property type="entry name" value="DUF1985"/>
</dbReference>
<sequence>MENSPSEDSKRGKRTTRSQTLAVRKEKKTLNFISKKSRIYGKNHVKKSKKRKRPRDSNVTLAVYMKRRKVYDEDKEKTLTDNLESGDFYVQPKKRYNPRIGSQTNVDIVNLLKEKLDARQIQMFRETCFGHFLDLPRVVVQHQLIHHLLLREVVQEEEDALWISFKDVRLHFGLVEFGTITGLKCTGDTDTCYDSDETGRLVDTYFSELTRVPKQSLIDCFLNKSWKSDEDAVKIAVLYFIHTFLFSTVNCKHISRDDFELVESGAYETYPWGKAVFKATLESIKGKLQGKPSMYRLGGLPLAFQCWFYECCPYVNNKIAFRVDDKVPRILSWKVTKQPNFKELSHGIFKKRRDDQLKLRNISPTEFEQTTLGLPESFENERVNEEAYGDGAEVQLSDEDLSTALPLATWKPKTKPDPPLSNVDWRTEFKRLSDGQSELKCEIQMLNKEFTSLKDCMKTSFANIFKAIESLSKKQGEKTAYELDGGNDPHDRHGDSDSSEFSSSEDDGSEGQEHGKDSMGDKDNCEKTNEGAMGDKDNDEKANEGTMDDVEKANEGAMGDVEKANEGTTGDVEGGETLGDPMEEVERMDISESQIVLYKCEVSDHITPEQLTKPSHPAPVLESPHVNQGDLGVEGSSKKSSNVVDNVDYSLLIEFDQWVVDEGMKKQS</sequence>
<proteinExistence type="predicted"/>
<keyword evidence="4" id="KW-1185">Reference proteome</keyword>
<dbReference type="Pfam" id="PF09331">
    <property type="entry name" value="DUF1985"/>
    <property type="match status" value="1"/>
</dbReference>
<evidence type="ECO:0000259" key="2">
    <source>
        <dbReference type="Pfam" id="PF09331"/>
    </source>
</evidence>
<feature type="compositionally biased region" description="Basic and acidic residues" evidence="1">
    <location>
        <begin position="511"/>
        <end position="565"/>
    </location>
</feature>
<accession>A0A9Q1REY2</accession>
<feature type="region of interest" description="Disordered" evidence="1">
    <location>
        <begin position="1"/>
        <end position="27"/>
    </location>
</feature>
<evidence type="ECO:0000313" key="3">
    <source>
        <dbReference type="EMBL" id="KAJ8552999.1"/>
    </source>
</evidence>
<dbReference type="OrthoDB" id="1750169at2759"/>